<feature type="compositionally biased region" description="Basic residues" evidence="1">
    <location>
        <begin position="1"/>
        <end position="12"/>
    </location>
</feature>
<feature type="non-terminal residue" evidence="2">
    <location>
        <position position="1"/>
    </location>
</feature>
<name>A0A6J4J0Z2_9ACTN</name>
<proteinExistence type="predicted"/>
<organism evidence="2">
    <name type="scientific">uncultured Mycobacteriales bacterium</name>
    <dbReference type="NCBI Taxonomy" id="581187"/>
    <lineage>
        <taxon>Bacteria</taxon>
        <taxon>Bacillati</taxon>
        <taxon>Actinomycetota</taxon>
        <taxon>Actinomycetes</taxon>
        <taxon>Mycobacteriales</taxon>
        <taxon>environmental samples</taxon>
    </lineage>
</organism>
<evidence type="ECO:0000313" key="2">
    <source>
        <dbReference type="EMBL" id="CAA9267492.1"/>
    </source>
</evidence>
<feature type="compositionally biased region" description="Gly residues" evidence="1">
    <location>
        <begin position="109"/>
        <end position="126"/>
    </location>
</feature>
<evidence type="ECO:0000256" key="1">
    <source>
        <dbReference type="SAM" id="MobiDB-lite"/>
    </source>
</evidence>
<feature type="compositionally biased region" description="Gly residues" evidence="1">
    <location>
        <begin position="318"/>
        <end position="330"/>
    </location>
</feature>
<gene>
    <name evidence="2" type="ORF">AVDCRST_MAG41-2706</name>
</gene>
<feature type="compositionally biased region" description="Basic and acidic residues" evidence="1">
    <location>
        <begin position="297"/>
        <end position="308"/>
    </location>
</feature>
<dbReference type="AlphaFoldDB" id="A0A6J4J0Z2"/>
<feature type="compositionally biased region" description="Basic residues" evidence="1">
    <location>
        <begin position="331"/>
        <end position="346"/>
    </location>
</feature>
<feature type="compositionally biased region" description="Basic and acidic residues" evidence="1">
    <location>
        <begin position="57"/>
        <end position="72"/>
    </location>
</feature>
<dbReference type="EC" id="4.2.3.1" evidence="2"/>
<accession>A0A6J4J0Z2</accession>
<feature type="non-terminal residue" evidence="2">
    <location>
        <position position="346"/>
    </location>
</feature>
<feature type="compositionally biased region" description="Basic residues" evidence="1">
    <location>
        <begin position="190"/>
        <end position="206"/>
    </location>
</feature>
<feature type="compositionally biased region" description="Basic residues" evidence="1">
    <location>
        <begin position="135"/>
        <end position="146"/>
    </location>
</feature>
<feature type="compositionally biased region" description="Low complexity" evidence="1">
    <location>
        <begin position="13"/>
        <end position="24"/>
    </location>
</feature>
<feature type="compositionally biased region" description="Basic and acidic residues" evidence="1">
    <location>
        <begin position="162"/>
        <end position="177"/>
    </location>
</feature>
<dbReference type="EMBL" id="CADCTP010000249">
    <property type="protein sequence ID" value="CAA9267492.1"/>
    <property type="molecule type" value="Genomic_DNA"/>
</dbReference>
<keyword evidence="2" id="KW-0456">Lyase</keyword>
<feature type="region of interest" description="Disordered" evidence="1">
    <location>
        <begin position="1"/>
        <end position="346"/>
    </location>
</feature>
<protein>
    <submittedName>
        <fullName evidence="2">Threonine synthase</fullName>
        <ecNumber evidence="2">4.2.3.1</ecNumber>
    </submittedName>
</protein>
<feature type="compositionally biased region" description="Low complexity" evidence="1">
    <location>
        <begin position="207"/>
        <end position="216"/>
    </location>
</feature>
<feature type="compositionally biased region" description="Low complexity" evidence="1">
    <location>
        <begin position="180"/>
        <end position="189"/>
    </location>
</feature>
<feature type="compositionally biased region" description="Basic and acidic residues" evidence="1">
    <location>
        <begin position="81"/>
        <end position="90"/>
    </location>
</feature>
<sequence length="346" mass="35740">GDARARLARPHRGVPGPAAGAPGDARGDPAGGGHATAAGAGAVRPHRLRGVAQGRGAEPDRVVQGPRDDGGDHPGPGGREQGGHLREHGQHLGLRGGVRGAGRPDLRGPGAGGQDRAGQAGPGAGARGQAAAGRRQLRRLPHRRPGAVRELPGHAGQLGEPGPHRGPEDGRVRDLRRARPGAGRALPAGRQRRQHHRVLAGLHRVRPGPAADARLPGGRGGADRDRRAGAPADHHRHRDPDRQPRVLGAGARRPGRVRRGDRRGDRPGDPLGVPAAGPVGGGLRRAGLGRGRRRAADRRAGARADRGLHGHRQRAQGPGLGDLRGPGPGHRAGRRGRGRRLPRPGL</sequence>
<reference evidence="2" key="1">
    <citation type="submission" date="2020-02" db="EMBL/GenBank/DDBJ databases">
        <authorList>
            <person name="Meier V. D."/>
        </authorList>
    </citation>
    <scope>NUCLEOTIDE SEQUENCE</scope>
    <source>
        <strain evidence="2">AVDCRST_MAG41</strain>
    </source>
</reference>
<dbReference type="GO" id="GO:0004795">
    <property type="term" value="F:threonine synthase activity"/>
    <property type="evidence" value="ECO:0007669"/>
    <property type="project" value="UniProtKB-EC"/>
</dbReference>